<reference evidence="2 3" key="1">
    <citation type="submission" date="2019-08" db="EMBL/GenBank/DDBJ databases">
        <title>Carotenoids and Carotenoid Binding Proteins in the Halophilic Cyanobacterium Euhalothece sp. ZM00.</title>
        <authorList>
            <person name="Cho S.M."/>
            <person name="Song J.Y."/>
            <person name="Park Y.-I."/>
        </authorList>
    </citation>
    <scope>NUCLEOTIDE SEQUENCE [LARGE SCALE GENOMIC DNA]</scope>
    <source>
        <strain evidence="2 3">Z-M001</strain>
    </source>
</reference>
<dbReference type="OrthoDB" id="5195105at2"/>
<evidence type="ECO:0000256" key="1">
    <source>
        <dbReference type="SAM" id="SignalP"/>
    </source>
</evidence>
<dbReference type="Proteomes" id="UP000318453">
    <property type="component" value="Chromosome"/>
</dbReference>
<dbReference type="KEGG" id="enn:FRE64_14685"/>
<accession>A0A5B8NQ00</accession>
<organism evidence="2 3">
    <name type="scientific">Euhalothece natronophila Z-M001</name>
    <dbReference type="NCBI Taxonomy" id="522448"/>
    <lineage>
        <taxon>Bacteria</taxon>
        <taxon>Bacillati</taxon>
        <taxon>Cyanobacteriota</taxon>
        <taxon>Cyanophyceae</taxon>
        <taxon>Oscillatoriophycideae</taxon>
        <taxon>Chroococcales</taxon>
        <taxon>Halothecacae</taxon>
        <taxon>Halothece cluster</taxon>
        <taxon>Euhalothece</taxon>
    </lineage>
</organism>
<keyword evidence="3" id="KW-1185">Reference proteome</keyword>
<gene>
    <name evidence="2" type="ORF">FRE64_14685</name>
</gene>
<feature type="chain" id="PRO_5023028161" evidence="1">
    <location>
        <begin position="20"/>
        <end position="72"/>
    </location>
</feature>
<sequence length="72" mass="8090">MLALVIFISLLGVAKPLSAQENNTRKIVQEDMVTCPEGQFPSPFSDVRPDHWAYEAILRVSSPPIQCFEETQ</sequence>
<evidence type="ECO:0000313" key="2">
    <source>
        <dbReference type="EMBL" id="QDZ41077.1"/>
    </source>
</evidence>
<dbReference type="AlphaFoldDB" id="A0A5B8NQ00"/>
<keyword evidence="1" id="KW-0732">Signal</keyword>
<name>A0A5B8NQ00_9CHRO</name>
<dbReference type="EMBL" id="CP042326">
    <property type="protein sequence ID" value="QDZ41077.1"/>
    <property type="molecule type" value="Genomic_DNA"/>
</dbReference>
<proteinExistence type="predicted"/>
<feature type="signal peptide" evidence="1">
    <location>
        <begin position="1"/>
        <end position="19"/>
    </location>
</feature>
<evidence type="ECO:0000313" key="3">
    <source>
        <dbReference type="Proteomes" id="UP000318453"/>
    </source>
</evidence>
<protein>
    <submittedName>
        <fullName evidence="2">Uncharacterized protein</fullName>
    </submittedName>
</protein>